<accession>A0A7R8AHI7</accession>
<dbReference type="GeneID" id="64968497"/>
<gene>
    <name evidence="2" type="ORF">APUU_11320S</name>
</gene>
<reference evidence="2" key="1">
    <citation type="submission" date="2021-01" db="EMBL/GenBank/DDBJ databases">
        <authorList>
            <consortium name="Aspergillus puulaauensis MK2 genome sequencing consortium"/>
            <person name="Kazuki M."/>
            <person name="Futagami T."/>
        </authorList>
    </citation>
    <scope>NUCLEOTIDE SEQUENCE</scope>
    <source>
        <strain evidence="2">MK2</strain>
    </source>
</reference>
<reference evidence="2" key="2">
    <citation type="submission" date="2021-02" db="EMBL/GenBank/DDBJ databases">
        <title>Aspergillus puulaauensis MK2 genome sequence.</title>
        <authorList>
            <person name="Futagami T."/>
            <person name="Mori K."/>
            <person name="Kadooka C."/>
            <person name="Tanaka T."/>
        </authorList>
    </citation>
    <scope>NUCLEOTIDE SEQUENCE</scope>
    <source>
        <strain evidence="2">MK2</strain>
    </source>
</reference>
<protein>
    <submittedName>
        <fullName evidence="2">Uncharacterized protein</fullName>
    </submittedName>
</protein>
<evidence type="ECO:0000313" key="2">
    <source>
        <dbReference type="EMBL" id="BCS18492.1"/>
    </source>
</evidence>
<proteinExistence type="predicted"/>
<name>A0A7R8AHI7_9EURO</name>
<dbReference type="AlphaFoldDB" id="A0A7R8AHI7"/>
<dbReference type="EMBL" id="AP024443">
    <property type="protein sequence ID" value="BCS18492.1"/>
    <property type="molecule type" value="Genomic_DNA"/>
</dbReference>
<feature type="region of interest" description="Disordered" evidence="1">
    <location>
        <begin position="199"/>
        <end position="225"/>
    </location>
</feature>
<evidence type="ECO:0000256" key="1">
    <source>
        <dbReference type="SAM" id="MobiDB-lite"/>
    </source>
</evidence>
<dbReference type="KEGG" id="apuu:APUU_11320S"/>
<dbReference type="RefSeq" id="XP_041550686.1">
    <property type="nucleotide sequence ID" value="XM_041696991.1"/>
</dbReference>
<evidence type="ECO:0000313" key="3">
    <source>
        <dbReference type="Proteomes" id="UP000654913"/>
    </source>
</evidence>
<dbReference type="OrthoDB" id="4468425at2759"/>
<sequence length="451" mass="50772">MAYCDDAYQDFCGTAKPIVTAAFFPSLKVNTTKQYFIMDTSNLSLSRCYDQPSARTSALDFLLALQMFLGQNQIEYVGPFRMRIEPTRNNNWALLIEGEANISSSDTPDQVSSGFPWPPTPPEYAPAHEIEMARPESNMTPSDISFFTGHMEMQSDYLGNAHAPSMLNISPDPLFIGVGESDTLSPRLFDCMDPTVVDARIPPTTRHNPPAASHNPSPSPRHPVNSELQVTTASFAAGGQNSPASIRADHKAHVKRNRLQRQKVRLNPSDTETELILKYLSQNMLCEDFYRFLDSKVPCWIRRGIWNEHENEVRKPAGPDPASSVSPYFKLEQAYRTVCQISSRMGDDLVRDRVGLIRLHLEFMETHRVRRHRSSSKRTTSTVGRGDATHVIDRILENIHEGWTTLSQARRAELRAKFHERKKYGKRWSQLANALGPGLLLICSTKLASAV</sequence>
<keyword evidence="3" id="KW-1185">Reference proteome</keyword>
<feature type="compositionally biased region" description="Low complexity" evidence="1">
    <location>
        <begin position="207"/>
        <end position="225"/>
    </location>
</feature>
<organism evidence="2 3">
    <name type="scientific">Aspergillus puulaauensis</name>
    <dbReference type="NCBI Taxonomy" id="1220207"/>
    <lineage>
        <taxon>Eukaryota</taxon>
        <taxon>Fungi</taxon>
        <taxon>Dikarya</taxon>
        <taxon>Ascomycota</taxon>
        <taxon>Pezizomycotina</taxon>
        <taxon>Eurotiomycetes</taxon>
        <taxon>Eurotiomycetidae</taxon>
        <taxon>Eurotiales</taxon>
        <taxon>Aspergillaceae</taxon>
        <taxon>Aspergillus</taxon>
    </lineage>
</organism>
<dbReference type="Proteomes" id="UP000654913">
    <property type="component" value="Chromosome 1"/>
</dbReference>